<feature type="region of interest" description="Disordered" evidence="1">
    <location>
        <begin position="245"/>
        <end position="344"/>
    </location>
</feature>
<name>A0ABY7CSY9_9BASI</name>
<evidence type="ECO:0000313" key="3">
    <source>
        <dbReference type="Proteomes" id="UP001164743"/>
    </source>
</evidence>
<sequence length="344" mass="39460">MMKKLIHLPHECPNRLGYIPLRCDDPNVLLEKERENQCKFDPCGCSNCNPDQHSVIVQNLKNLTVNNITGFLECPVDLPSHLDENSSSVALLDPTTATCPVTEMIRLSSTKNKLVPGLEAFATHLFERLREFFQSKYNEEDCYFAPEEVFSIRDARAAVLATEKGFQKDRLEVIVGNLIPSQIEFLHVCIEEYRGTNAYKEYTRLQSTNKSKKSKQQSLILSNQVSNSVQHLDPLLFESSLSALQQAPRKTKRQQAAEEIKKRTAAKREVKKAQNAIDEKKKREEAIKKANLRAKKKEEEDKAKEERNHRSAKRKSNKDANEAHQAKRSRRTQQDLQEFHLSTT</sequence>
<dbReference type="RefSeq" id="XP_053021397.1">
    <property type="nucleotide sequence ID" value="XM_053170180.1"/>
</dbReference>
<accession>A0ABY7CSY9</accession>
<proteinExistence type="predicted"/>
<reference evidence="2" key="1">
    <citation type="submission" date="2022-10" db="EMBL/GenBank/DDBJ databases">
        <title>Puccinia triticina Genome sequencing and assembly.</title>
        <authorList>
            <person name="Li C."/>
        </authorList>
    </citation>
    <scope>NUCLEOTIDE SEQUENCE</scope>
    <source>
        <strain evidence="2">Pt15</strain>
    </source>
</reference>
<dbReference type="GeneID" id="77811075"/>
<dbReference type="EMBL" id="CP110426">
    <property type="protein sequence ID" value="WAQ85842.1"/>
    <property type="molecule type" value="Genomic_DNA"/>
</dbReference>
<organism evidence="2 3">
    <name type="scientific">Puccinia triticina</name>
    <dbReference type="NCBI Taxonomy" id="208348"/>
    <lineage>
        <taxon>Eukaryota</taxon>
        <taxon>Fungi</taxon>
        <taxon>Dikarya</taxon>
        <taxon>Basidiomycota</taxon>
        <taxon>Pucciniomycotina</taxon>
        <taxon>Pucciniomycetes</taxon>
        <taxon>Pucciniales</taxon>
        <taxon>Pucciniaceae</taxon>
        <taxon>Puccinia</taxon>
    </lineage>
</organism>
<dbReference type="Proteomes" id="UP001164743">
    <property type="component" value="Chromosome 6A"/>
</dbReference>
<feature type="compositionally biased region" description="Polar residues" evidence="1">
    <location>
        <begin position="334"/>
        <end position="344"/>
    </location>
</feature>
<keyword evidence="3" id="KW-1185">Reference proteome</keyword>
<protein>
    <submittedName>
        <fullName evidence="2">Uncharacterized protein</fullName>
    </submittedName>
</protein>
<feature type="compositionally biased region" description="Basic and acidic residues" evidence="1">
    <location>
        <begin position="296"/>
        <end position="309"/>
    </location>
</feature>
<evidence type="ECO:0000256" key="1">
    <source>
        <dbReference type="SAM" id="MobiDB-lite"/>
    </source>
</evidence>
<gene>
    <name evidence="2" type="ORF">PtA15_6A471</name>
</gene>
<evidence type="ECO:0000313" key="2">
    <source>
        <dbReference type="EMBL" id="WAQ85842.1"/>
    </source>
</evidence>
<feature type="compositionally biased region" description="Basic and acidic residues" evidence="1">
    <location>
        <begin position="255"/>
        <end position="288"/>
    </location>
</feature>